<dbReference type="InterPro" id="IPR036291">
    <property type="entry name" value="NAD(P)-bd_dom_sf"/>
</dbReference>
<dbReference type="NCBIfam" id="NF005754">
    <property type="entry name" value="PRK07578.1"/>
    <property type="match status" value="1"/>
</dbReference>
<evidence type="ECO:0000256" key="2">
    <source>
        <dbReference type="ARBA" id="ARBA00023002"/>
    </source>
</evidence>
<comment type="caution">
    <text evidence="3">The sequence shown here is derived from an EMBL/GenBank/DDBJ whole genome shotgun (WGS) entry which is preliminary data.</text>
</comment>
<accession>A0ABP2YYT6</accession>
<evidence type="ECO:0000313" key="3">
    <source>
        <dbReference type="EMBL" id="ESE39538.1"/>
    </source>
</evidence>
<dbReference type="InterPro" id="IPR002347">
    <property type="entry name" value="SDR_fam"/>
</dbReference>
<dbReference type="SUPFAM" id="SSF51735">
    <property type="entry name" value="NAD(P)-binding Rossmann-fold domains"/>
    <property type="match status" value="1"/>
</dbReference>
<dbReference type="CDD" id="cd11731">
    <property type="entry name" value="Lin1944_like_SDR_c"/>
    <property type="match status" value="1"/>
</dbReference>
<evidence type="ECO:0000256" key="1">
    <source>
        <dbReference type="ARBA" id="ARBA00006484"/>
    </source>
</evidence>
<protein>
    <submittedName>
        <fullName evidence="3">Short chain dehydrogenase</fullName>
    </submittedName>
</protein>
<proteinExistence type="inferred from homology"/>
<dbReference type="PANTHER" id="PTHR43477:SF1">
    <property type="entry name" value="DIHYDROANTICAPSIN 7-DEHYDROGENASE"/>
    <property type="match status" value="1"/>
</dbReference>
<dbReference type="Proteomes" id="UP000017548">
    <property type="component" value="Unassembled WGS sequence"/>
</dbReference>
<dbReference type="Gene3D" id="3.40.50.720">
    <property type="entry name" value="NAD(P)-binding Rossmann-like Domain"/>
    <property type="match status" value="1"/>
</dbReference>
<organism evidence="3 4">
    <name type="scientific">Shewanella decolorationis S12</name>
    <dbReference type="NCBI Taxonomy" id="1353536"/>
    <lineage>
        <taxon>Bacteria</taxon>
        <taxon>Pseudomonadati</taxon>
        <taxon>Pseudomonadota</taxon>
        <taxon>Gammaproteobacteria</taxon>
        <taxon>Alteromonadales</taxon>
        <taxon>Shewanellaceae</taxon>
        <taxon>Shewanella</taxon>
    </lineage>
</organism>
<sequence>MEKIMKILVVGAAGNIGQAVTQLLKAEGHQVIQVGRTRGDLLMDIRDPNSLQQGFNQLGKVDAIIAAMGDVAFKPFDQLDQADWQKGIQSKLLGQIQLVQVGSQFLNAGGSITLTSGIIADVPVKDGVSAATINGALEHFVAAVANELTHQQRINIVSPTVLTESYTAYRDYFAGFSTIDADILAKTYLRSVMGRENGRTLKAFSNAGAV</sequence>
<keyword evidence="4" id="KW-1185">Reference proteome</keyword>
<dbReference type="InterPro" id="IPR051122">
    <property type="entry name" value="SDR_DHRS6-like"/>
</dbReference>
<evidence type="ECO:0000313" key="4">
    <source>
        <dbReference type="Proteomes" id="UP000017548"/>
    </source>
</evidence>
<gene>
    <name evidence="3" type="ORF">SHD_3747</name>
</gene>
<dbReference type="Pfam" id="PF13561">
    <property type="entry name" value="adh_short_C2"/>
    <property type="match status" value="1"/>
</dbReference>
<comment type="similarity">
    <text evidence="1">Belongs to the short-chain dehydrogenases/reductases (SDR) family.</text>
</comment>
<keyword evidence="2" id="KW-0560">Oxidoreductase</keyword>
<reference evidence="3 4" key="1">
    <citation type="journal article" date="2013" name="Genome Announc.">
        <title>Draft Genome Sequence of Shewanella decolorationis S12, a Dye-Degrading Bacterium Isolated from a Wastewater Treatment Plant.</title>
        <authorList>
            <person name="Xu M."/>
            <person name="Fang Y."/>
            <person name="Liu J."/>
            <person name="Chen X."/>
            <person name="Sun G."/>
            <person name="Guo J."/>
            <person name="Hua Z."/>
            <person name="Tu Q."/>
            <person name="Wu L."/>
            <person name="Zhou J."/>
            <person name="Liu X."/>
        </authorList>
    </citation>
    <scope>NUCLEOTIDE SEQUENCE [LARGE SCALE GENOMIC DNA]</scope>
    <source>
        <strain evidence="3 4">S12</strain>
    </source>
</reference>
<name>A0ABP2YYT6_9GAMM</name>
<dbReference type="EMBL" id="AXZL01000076">
    <property type="protein sequence ID" value="ESE39538.1"/>
    <property type="molecule type" value="Genomic_DNA"/>
</dbReference>
<dbReference type="PANTHER" id="PTHR43477">
    <property type="entry name" value="DIHYDROANTICAPSIN 7-DEHYDROGENASE"/>
    <property type="match status" value="1"/>
</dbReference>